<dbReference type="Gene3D" id="3.50.50.60">
    <property type="entry name" value="FAD/NAD(P)-binding domain"/>
    <property type="match status" value="2"/>
</dbReference>
<feature type="compositionally biased region" description="Low complexity" evidence="1">
    <location>
        <begin position="28"/>
        <end position="43"/>
    </location>
</feature>
<evidence type="ECO:0000256" key="1">
    <source>
        <dbReference type="SAM" id="MobiDB-lite"/>
    </source>
</evidence>
<feature type="region of interest" description="Disordered" evidence="1">
    <location>
        <begin position="396"/>
        <end position="418"/>
    </location>
</feature>
<comment type="caution">
    <text evidence="3">The sequence shown here is derived from an EMBL/GenBank/DDBJ whole genome shotgun (WGS) entry which is preliminary data.</text>
</comment>
<dbReference type="EMBL" id="BDRX01000004">
    <property type="protein sequence ID" value="GBF88243.1"/>
    <property type="molecule type" value="Genomic_DNA"/>
</dbReference>
<dbReference type="STRING" id="307507.A0A2V0NRQ5"/>
<feature type="region of interest" description="Disordered" evidence="1">
    <location>
        <begin position="1"/>
        <end position="43"/>
    </location>
</feature>
<reference evidence="3 4" key="1">
    <citation type="journal article" date="2018" name="Sci. Rep.">
        <title>Raphidocelis subcapitata (=Pseudokirchneriella subcapitata) provides an insight into genome evolution and environmental adaptations in the Sphaeropleales.</title>
        <authorList>
            <person name="Suzuki S."/>
            <person name="Yamaguchi H."/>
            <person name="Nakajima N."/>
            <person name="Kawachi M."/>
        </authorList>
    </citation>
    <scope>NUCLEOTIDE SEQUENCE [LARGE SCALE GENOMIC DNA]</scope>
    <source>
        <strain evidence="3 4">NIES-35</strain>
    </source>
</reference>
<protein>
    <submittedName>
        <fullName evidence="3">Phytoene dehydrogenase</fullName>
    </submittedName>
</protein>
<dbReference type="OrthoDB" id="7777654at2759"/>
<dbReference type="InParanoid" id="A0A2V0NRQ5"/>
<feature type="compositionally biased region" description="Gly residues" evidence="1">
    <location>
        <begin position="142"/>
        <end position="170"/>
    </location>
</feature>
<feature type="domain" description="Amine oxidase" evidence="2">
    <location>
        <begin position="269"/>
        <end position="385"/>
    </location>
</feature>
<dbReference type="GO" id="GO:0016491">
    <property type="term" value="F:oxidoreductase activity"/>
    <property type="evidence" value="ECO:0007669"/>
    <property type="project" value="InterPro"/>
</dbReference>
<dbReference type="PANTHER" id="PTHR43734">
    <property type="entry name" value="PHYTOENE DESATURASE"/>
    <property type="match status" value="1"/>
</dbReference>
<name>A0A2V0NRQ5_9CHLO</name>
<dbReference type="SUPFAM" id="SSF51905">
    <property type="entry name" value="FAD/NAD(P)-binding domain"/>
    <property type="match status" value="1"/>
</dbReference>
<gene>
    <name evidence="3" type="ORF">Rsub_00955</name>
</gene>
<feature type="compositionally biased region" description="Low complexity" evidence="1">
    <location>
        <begin position="171"/>
        <end position="182"/>
    </location>
</feature>
<evidence type="ECO:0000313" key="4">
    <source>
        <dbReference type="Proteomes" id="UP000247498"/>
    </source>
</evidence>
<sequence length="637" mass="65013">MLQRARCGVGAPRAVPHAGTRSRRRLPPRAAAPAAAEQPPQRAATAQKSVIVVGAGVGGLVVAGRLARAGCAVTLLEQREGVGGRCQSVQREGYRWDTGPSLLLFPDVYRSAFEKLGSRLEDHVELRRVEPAAYRVFFGPSSSGGSGSSSSSSGGGTGNGGGGSGSGSGSGSSSSSGASDSGAGAGGSAAFRAGGGFSHLDLAYDVQVMSQQLERMEPGAGTEFIAWLADARRSLVVGVEEFIARDIDGLTDLDPGRLLSLLGRVDVFELLGQHHARLARRFKDPRIPALLSFQDLYVGLSPYNAPGVFSLLAATELTDGVWYPLGGFGRVRDALLAVAQSHGAAVRTGARVDRVLLDASGRACGVALADGERLAADAVVANPDVAAALRLAAEDGSGGGGGGGDDADTGAARAARRHAGRRAEKLEAAEYSAGVIAFNWAVAPSADVSGLLHHSVFLSGDFAASWRRAAAPGQLAPNPNFYVHCPSRTDPSAAPPGGGHSVMVLLPVANEAEARAAGGGAGAGDYGALAEAGRAAVLRTLRDSGAADLTPPGAIASEFVITPPEWRRRYGLTHGAAFGLAHGLNQLSLLRPGPQDPRLPGLFFVGASARPGNGVPLVMLGADQCVGRVLRGFGMSE</sequence>
<evidence type="ECO:0000313" key="3">
    <source>
        <dbReference type="EMBL" id="GBF88243.1"/>
    </source>
</evidence>
<feature type="region of interest" description="Disordered" evidence="1">
    <location>
        <begin position="141"/>
        <end position="185"/>
    </location>
</feature>
<accession>A0A2V0NRQ5</accession>
<dbReference type="Pfam" id="PF01593">
    <property type="entry name" value="Amino_oxidase"/>
    <property type="match status" value="1"/>
</dbReference>
<dbReference type="PANTHER" id="PTHR43734:SF1">
    <property type="entry name" value="PHYTOENE DESATURASE"/>
    <property type="match status" value="1"/>
</dbReference>
<organism evidence="3 4">
    <name type="scientific">Raphidocelis subcapitata</name>
    <dbReference type="NCBI Taxonomy" id="307507"/>
    <lineage>
        <taxon>Eukaryota</taxon>
        <taxon>Viridiplantae</taxon>
        <taxon>Chlorophyta</taxon>
        <taxon>core chlorophytes</taxon>
        <taxon>Chlorophyceae</taxon>
        <taxon>CS clade</taxon>
        <taxon>Sphaeropleales</taxon>
        <taxon>Selenastraceae</taxon>
        <taxon>Raphidocelis</taxon>
    </lineage>
</organism>
<dbReference type="AlphaFoldDB" id="A0A2V0NRQ5"/>
<dbReference type="InterPro" id="IPR036188">
    <property type="entry name" value="FAD/NAD-bd_sf"/>
</dbReference>
<keyword evidence="4" id="KW-1185">Reference proteome</keyword>
<evidence type="ECO:0000259" key="2">
    <source>
        <dbReference type="Pfam" id="PF01593"/>
    </source>
</evidence>
<proteinExistence type="predicted"/>
<dbReference type="Pfam" id="PF13450">
    <property type="entry name" value="NAD_binding_8"/>
    <property type="match status" value="1"/>
</dbReference>
<dbReference type="Proteomes" id="UP000247498">
    <property type="component" value="Unassembled WGS sequence"/>
</dbReference>
<dbReference type="InterPro" id="IPR002937">
    <property type="entry name" value="Amino_oxidase"/>
</dbReference>